<dbReference type="PANTHER" id="PTHR13958">
    <property type="entry name" value="CENTROSOME-ASSOCIATED PROTEIN 350"/>
    <property type="match status" value="1"/>
</dbReference>
<feature type="compositionally biased region" description="Basic and acidic residues" evidence="2">
    <location>
        <begin position="466"/>
        <end position="481"/>
    </location>
</feature>
<feature type="region of interest" description="Disordered" evidence="2">
    <location>
        <begin position="58"/>
        <end position="222"/>
    </location>
</feature>
<feature type="region of interest" description="Disordered" evidence="2">
    <location>
        <begin position="1"/>
        <end position="29"/>
    </location>
</feature>
<feature type="region of interest" description="Disordered" evidence="2">
    <location>
        <begin position="2963"/>
        <end position="3026"/>
    </location>
</feature>
<feature type="compositionally biased region" description="Basic and acidic residues" evidence="2">
    <location>
        <begin position="2549"/>
        <end position="2565"/>
    </location>
</feature>
<feature type="compositionally biased region" description="Polar residues" evidence="2">
    <location>
        <begin position="2233"/>
        <end position="2257"/>
    </location>
</feature>
<proteinExistence type="predicted"/>
<dbReference type="Pfam" id="PF01302">
    <property type="entry name" value="CAP_GLY"/>
    <property type="match status" value="1"/>
</dbReference>
<dbReference type="Proteomes" id="UP000838412">
    <property type="component" value="Chromosome 8"/>
</dbReference>
<feature type="region of interest" description="Disordered" evidence="2">
    <location>
        <begin position="1124"/>
        <end position="1193"/>
    </location>
</feature>
<feature type="compositionally biased region" description="Basic and acidic residues" evidence="2">
    <location>
        <begin position="2484"/>
        <end position="2517"/>
    </location>
</feature>
<dbReference type="CDD" id="cd23767">
    <property type="entry name" value="IQCD"/>
    <property type="match status" value="1"/>
</dbReference>
<feature type="region of interest" description="Disordered" evidence="2">
    <location>
        <begin position="3043"/>
        <end position="3117"/>
    </location>
</feature>
<feature type="compositionally biased region" description="Basic and acidic residues" evidence="2">
    <location>
        <begin position="116"/>
        <end position="130"/>
    </location>
</feature>
<feature type="region of interest" description="Disordered" evidence="2">
    <location>
        <begin position="320"/>
        <end position="1002"/>
    </location>
</feature>
<feature type="compositionally biased region" description="Basic and acidic residues" evidence="2">
    <location>
        <begin position="397"/>
        <end position="419"/>
    </location>
</feature>
<feature type="compositionally biased region" description="Basic and acidic residues" evidence="2">
    <location>
        <begin position="320"/>
        <end position="338"/>
    </location>
</feature>
<feature type="compositionally biased region" description="Basic and acidic residues" evidence="2">
    <location>
        <begin position="879"/>
        <end position="894"/>
    </location>
</feature>
<dbReference type="Gene3D" id="2.30.30.190">
    <property type="entry name" value="CAP Gly-rich-like domain"/>
    <property type="match status" value="1"/>
</dbReference>
<feature type="compositionally biased region" description="Low complexity" evidence="2">
    <location>
        <begin position="1718"/>
        <end position="1748"/>
    </location>
</feature>
<feature type="compositionally biased region" description="Basic and acidic residues" evidence="2">
    <location>
        <begin position="1425"/>
        <end position="1435"/>
    </location>
</feature>
<dbReference type="GO" id="GO:0005813">
    <property type="term" value="C:centrosome"/>
    <property type="evidence" value="ECO:0007669"/>
    <property type="project" value="InterPro"/>
</dbReference>
<dbReference type="OrthoDB" id="306254at2759"/>
<feature type="compositionally biased region" description="Basic and acidic residues" evidence="2">
    <location>
        <begin position="3016"/>
        <end position="3025"/>
    </location>
</feature>
<evidence type="ECO:0000256" key="2">
    <source>
        <dbReference type="SAM" id="MobiDB-lite"/>
    </source>
</evidence>
<feature type="compositionally biased region" description="Low complexity" evidence="2">
    <location>
        <begin position="1629"/>
        <end position="1650"/>
    </location>
</feature>
<feature type="compositionally biased region" description="Basic and acidic residues" evidence="2">
    <location>
        <begin position="2813"/>
        <end position="2846"/>
    </location>
</feature>
<feature type="compositionally biased region" description="Basic and acidic residues" evidence="2">
    <location>
        <begin position="1478"/>
        <end position="1493"/>
    </location>
</feature>
<feature type="region of interest" description="Disordered" evidence="2">
    <location>
        <begin position="2023"/>
        <end position="2116"/>
    </location>
</feature>
<feature type="compositionally biased region" description="Low complexity" evidence="2">
    <location>
        <begin position="904"/>
        <end position="922"/>
    </location>
</feature>
<dbReference type="InterPro" id="IPR000048">
    <property type="entry name" value="IQ_motif_EF-hand-BS"/>
</dbReference>
<feature type="coiled-coil region" evidence="1">
    <location>
        <begin position="1949"/>
        <end position="2009"/>
    </location>
</feature>
<feature type="compositionally biased region" description="Low complexity" evidence="2">
    <location>
        <begin position="557"/>
        <end position="566"/>
    </location>
</feature>
<feature type="compositionally biased region" description="Basic and acidic residues" evidence="2">
    <location>
        <begin position="757"/>
        <end position="766"/>
    </location>
</feature>
<feature type="compositionally biased region" description="Low complexity" evidence="2">
    <location>
        <begin position="1667"/>
        <end position="1682"/>
    </location>
</feature>
<dbReference type="InterPro" id="IPR036859">
    <property type="entry name" value="CAP-Gly_dom_sf"/>
</dbReference>
<feature type="compositionally biased region" description="Polar residues" evidence="2">
    <location>
        <begin position="1066"/>
        <end position="1076"/>
    </location>
</feature>
<feature type="compositionally biased region" description="Basic and acidic residues" evidence="2">
    <location>
        <begin position="1871"/>
        <end position="1881"/>
    </location>
</feature>
<dbReference type="GO" id="GO:0008017">
    <property type="term" value="F:microtubule binding"/>
    <property type="evidence" value="ECO:0007669"/>
    <property type="project" value="InterPro"/>
</dbReference>
<feature type="region of interest" description="Disordered" evidence="2">
    <location>
        <begin position="3140"/>
        <end position="3175"/>
    </location>
</feature>
<feature type="compositionally biased region" description="Basic residues" evidence="2">
    <location>
        <begin position="767"/>
        <end position="778"/>
    </location>
</feature>
<dbReference type="SUPFAM" id="SSF74924">
    <property type="entry name" value="Cap-Gly domain"/>
    <property type="match status" value="1"/>
</dbReference>
<feature type="compositionally biased region" description="Basic and acidic residues" evidence="2">
    <location>
        <begin position="2662"/>
        <end position="2672"/>
    </location>
</feature>
<feature type="compositionally biased region" description="Basic and acidic residues" evidence="2">
    <location>
        <begin position="58"/>
        <end position="72"/>
    </location>
</feature>
<dbReference type="Pfam" id="PF14309">
    <property type="entry name" value="DUF4378"/>
    <property type="match status" value="1"/>
</dbReference>
<feature type="compositionally biased region" description="Basic and acidic residues" evidence="2">
    <location>
        <begin position="2903"/>
        <end position="2937"/>
    </location>
</feature>
<feature type="compositionally biased region" description="Low complexity" evidence="2">
    <location>
        <begin position="617"/>
        <end position="634"/>
    </location>
</feature>
<feature type="compositionally biased region" description="Basic and acidic residues" evidence="2">
    <location>
        <begin position="779"/>
        <end position="817"/>
    </location>
</feature>
<feature type="compositionally biased region" description="Basic and acidic residues" evidence="2">
    <location>
        <begin position="2424"/>
        <end position="2436"/>
    </location>
</feature>
<dbReference type="EMBL" id="OV696693">
    <property type="protein sequence ID" value="CAH1272736.1"/>
    <property type="molecule type" value="Genomic_DNA"/>
</dbReference>
<feature type="compositionally biased region" description="Basic and acidic residues" evidence="2">
    <location>
        <begin position="635"/>
        <end position="673"/>
    </location>
</feature>
<evidence type="ECO:0000313" key="5">
    <source>
        <dbReference type="Proteomes" id="UP000838412"/>
    </source>
</evidence>
<protein>
    <submittedName>
        <fullName evidence="4">CEP350 protein</fullName>
    </submittedName>
</protein>
<feature type="compositionally biased region" description="Basic and acidic residues" evidence="2">
    <location>
        <begin position="444"/>
        <end position="460"/>
    </location>
</feature>
<dbReference type="SMART" id="SM00015">
    <property type="entry name" value="IQ"/>
    <property type="match status" value="1"/>
</dbReference>
<dbReference type="InterPro" id="IPR000938">
    <property type="entry name" value="CAP-Gly_domain"/>
</dbReference>
<feature type="region of interest" description="Disordered" evidence="2">
    <location>
        <begin position="1244"/>
        <end position="1513"/>
    </location>
</feature>
<dbReference type="InterPro" id="IPR028750">
    <property type="entry name" value="CEP350/CC187"/>
</dbReference>
<feature type="region of interest" description="Disordered" evidence="2">
    <location>
        <begin position="2796"/>
        <end position="2937"/>
    </location>
</feature>
<feature type="compositionally biased region" description="Basic and acidic residues" evidence="2">
    <location>
        <begin position="2221"/>
        <end position="2231"/>
    </location>
</feature>
<feature type="compositionally biased region" description="Basic and acidic residues" evidence="2">
    <location>
        <begin position="374"/>
        <end position="383"/>
    </location>
</feature>
<name>A0A8K0EZV5_BRALA</name>
<feature type="region of interest" description="Disordered" evidence="2">
    <location>
        <begin position="2381"/>
        <end position="2715"/>
    </location>
</feature>
<feature type="compositionally biased region" description="Basic residues" evidence="2">
    <location>
        <begin position="1860"/>
        <end position="1870"/>
    </location>
</feature>
<sequence>MASNIRARRVGEPSLVQRGPSPERYGGSLTAMSSAWKQLGQAKSVLRRAENRIEDAENFKMDASRNGTDDNAGRYMLPGGVSLSSRRYDREPSDRSVLMDHIPSYQITPGYPESTTDYRSRDRYPRDRPDVAPAPRKVSRMDGKYTDHLYQPPSRTTYTAPGLTSDLNSDLTRPSREYRSRSPVAISDPLRDRSKRVEFRDPLESYRSAADPKSSLHGSSEDVLAGNSGYGSAYGTANMADPYAPTYTVTDLSRSTREDRADSSIVDSSTNVKVLNDTSARVGADHGAGLLDNETTSPSRANHSGALFSSARDRIRADDRFNTDSGTAERRTTSDRFPTDYTRGISNVTNLLNDRPDIGSPVAQSTQKSPSAEKPPELYRPDEMSAEALTRTKSPVRKFEVVQRKKKELGGSDGLEKLKERIRKQRKEAGAAEDAGSVPTRRVRPTEHDDLSSRRLHSAEEPVASRGEEPYRSEVRSEVTPRIRKIKSAPPPPEYKGFSTAATKYRTQDGKVVTETELAEQQGKGHPGGKGQGSREAAAPPRRREKTKAKTRPAPRPASAPATKSPKPQRKVGAPQAAKTTRPSKKGIITTSAWREGQKAALKVLGPPPKLPKRSYSPPTKDTQTSTTSESSSVPDRKAGGGSKEEKEDKTIASDKDMSSDDDLSQHPLEDLSQHPPAAMDDGKAPNTEVLSKEARGVFDDLQLDKSDDDDSSTLKSEQPAAPERPAAQNKPSKAAKRKAPKASPVKESDLPATKLRHYDHSEVRRYMNKKRNERQRKLKEQRDAQRKAEEEKQKMLDDLDKKRREGWREHAREERRGRPKGSTFVKPPGREVDLPKRHPFHEDRRHMLRPTASEESDKENAGRRAERPWSASSASVSSEDRTPVVTPDSERSPEQTAAVLSRTSAPTAPSVTTTTVPPATTGPSISIKGIPSGREAAAQPDRPISFHDAYIEQLHGKQPEVSARSGVASLGNGGYDVAGSHSRPYSSAYSRYPIGGYRSSTGRSKAERIAALQATAESLQDRIETEARRIVEGLEGKDASPTGAGRWAYSRADTSPRQPTGVLPGTSNRDSNTAFTGDLPGISSITQHAADSDRTRRQDLAATKIQAAYRGHHVRQGLDWRLPSGRTLGGARGNLGLSAVDEETRSNTSSMSEGRLSGGSLSEETLTDSTLDSTRQDQPPGKKIADTLSKPEFCASTKKDDYHYKPVEPWKPREETVRRKYPWEEPRGDSLSVINIYTRQYEEARKVRHAQSDRPKSRTPSPRGADPYRNPSPQPDEYEEDFTSSTTSRPQHGSRGSGYRDDITGNQHGSRGSGYMDDRLHPTNGAKSHSYGSDRGHGSLPREPVGSSLHSKPIGREGAGRSSHYSRSAQDKDEDTLNSSLTLSSEDETPSPQRQPLHSQSSRSHSDPPRISDPPRTSPYTIDLRSRSPIDGTRRKTPSPTDGSVHRKTPSPIEGGTRRGVYSPTEGGYRRTPSPVEGRRDYGTSRYDRDVPRSSFRPLPTSGSYAVGSRYSPASLGNRMAAELNYLESVEESVRQLGDVERTRGVGMAQQESVSLAQILKARQQQHEREMAELTMKARQEAVEASRQLDDARRKAASTAAEAAQAIAHVRNEASSTINESARKLMETQAEATRATAEAAKQLAEAKTASLDQTSALQAHDAGRLATETATAAATAAVTAAMEQQNRQQEQLMKTLQQGSQAYRSRDSRDRGRPDTRSSYSSSYTTTDYDSSKTSPAKTSLSKSPPSVEEKPPAKTRPRSPPRSEGHTDSISEDIPTVSDQSQKAAARGGNDTQSSIGEELPSGAADVSKDESIAEEIPEDKVSVSGSEYSYSMKFDESLTESEMEEMSFKMLLPSESHRRRSIGGKKQKTPDESPRDQSDAASYSSDELHSTVGSGKFTFEGVSAPFSAEDSFSHFMSDMVQQYMQEEEVRARHQASLLRLREKALKEKTKTELDWLEHQKKRLRDKGADDSMPPIRKRQRGLMLRLQTEQAEIKRLREANKAASRERQLLFMQQQEIMKMRQSTAAIRDKIRHRKKDTGASDEEIPEELSDKVPPPDRSAAAAPGDASGETPRDMKDSVSDAEAKMLEKLKKMHDPKDERYLTTREQKLQHRKKNAEDLLAWKQQLDAEEKKVRSLERQALSVWGQDSKEGKDKSSPSPQPKVPASPDSVVTESAKTADDSSAKKHRRNHSNQSESSVAEEIASHSSSIQEEIGTESNGDKPRPHDVSSDDTGQNSSIGEEYSNSFESPDTARTASKGPVRTPPPPKLDLGRGAGVRTRESLVSPRSQKVPGKRRESESGSEGESNPHTPSETASDQSDIEGRIRALNQELKQRKMVAERLKKEAKRRTREKLKAQEEALRKQLEAYDMFIKKTTEDLEREQREVENVVKPQIKQPRPATESPRRLKTPPDISPRNQSDLTRWKQRSESESSRSSKSSFEEESTQKDHTDSVVMPTQSIQPAPRSPAEERRIISPLPSPTRPEKLEDIRPRRLEGIHLELSKLEPAERSPRDPRSSVSSIAEEIPTEPSSARTARSEGSELSPRVKHVESPKLAKELEDKARAQQAKKKPEVEEEPESDSSQKSDRSFTSYSTASRHSQRTRTVSEKSDQSYSDDFEGSQRSYRSRSDRSPSVTSEEEISEHFSQKSSQSGRSTASSQSRHELFIDLKGEVGPATPSKATETAESDEERTPVPSPAETPTPRDRRAEIDTSTPIIVDPLAEYKLGDNVIVDGEKAGVLRFKGPTSFAPGMWAGVELRKAIGDNDGSRDGMRYFTCEPDRGVFVTPENLKPALEEYTSEREDSVAEEIPEATDRTDSDLDTPRLKLDFAESEKDFTPRRERTYSDDFDTPRSLPESREKSQQEEEPESEQVSLHSSDSELEKAISSAAAAVESFALETPEDSPRAAKEKDLAETPRDASDLPKDSSEENKDKLVEDITDDLASMVLQDSLSCITNLAESRQAEAEELEDSAPTSSPEKKPHTPLLDLLLREHEIQQRRAEQPPPAAPETSPEVTPRRQAEKFSESLVSGLFSDAISEILKIRKQKQRTSSDGRRLDVSRPSVVSKEFSETRDQDDSLDDEMNELQLPSSPQEPVPRPNSPVELHPRPGSPVFGEKLDEFQAQLDDILSTDQTWFEEDGIFGLGNRGAQKGQGASKRHSVPGESPEPQQSPRTSLTKLDLQKVTDDLFYAIPHNKEEVKDLVKSSVQVFYNNREYGDDLAPIATPRDLLSNNDTPGRDVESISKRSYKKIIFDLSGEVFKDIYAEDNVETPPVWMKPKKSQRKHFRRRPPGGLEELTGVVEHRVLVLLGLQPSRKLQHTTKFLKMGRKKKDQVDEILIEELATEEPEWVNYDDDELAVKLQLSDSIFENLLSETVQLVSDISLRKVGSHVNL</sequence>
<feature type="compositionally biased region" description="Polar residues" evidence="2">
    <location>
        <begin position="1378"/>
        <end position="1404"/>
    </location>
</feature>
<feature type="compositionally biased region" description="Basic and acidic residues" evidence="2">
    <location>
        <begin position="2381"/>
        <end position="2390"/>
    </location>
</feature>
<feature type="compositionally biased region" description="Polar residues" evidence="2">
    <location>
        <begin position="1683"/>
        <end position="1704"/>
    </location>
</feature>
<feature type="compositionally biased region" description="Basic and acidic residues" evidence="2">
    <location>
        <begin position="3050"/>
        <end position="3059"/>
    </location>
</feature>
<feature type="region of interest" description="Disordered" evidence="2">
    <location>
        <begin position="2144"/>
        <end position="2328"/>
    </location>
</feature>
<gene>
    <name evidence="4" type="primary">CEP350</name>
    <name evidence="4" type="ORF">BLAG_LOCUS24304</name>
</gene>
<feature type="compositionally biased region" description="Basic and acidic residues" evidence="2">
    <location>
        <begin position="2074"/>
        <end position="2112"/>
    </location>
</feature>
<evidence type="ECO:0000313" key="4">
    <source>
        <dbReference type="EMBL" id="CAH1272736.1"/>
    </source>
</evidence>
<accession>A0A8K0EZV5</accession>
<feature type="compositionally biased region" description="Basic and acidic residues" evidence="2">
    <location>
        <begin position="859"/>
        <end position="868"/>
    </location>
</feature>
<feature type="compositionally biased region" description="Low complexity" evidence="2">
    <location>
        <begin position="981"/>
        <end position="994"/>
    </location>
</feature>
<evidence type="ECO:0000256" key="1">
    <source>
        <dbReference type="SAM" id="Coils"/>
    </source>
</evidence>
<feature type="compositionally biased region" description="Polar residues" evidence="2">
    <location>
        <begin position="2590"/>
        <end position="2599"/>
    </location>
</feature>
<reference evidence="4" key="1">
    <citation type="submission" date="2022-01" db="EMBL/GenBank/DDBJ databases">
        <authorList>
            <person name="Braso-Vives M."/>
        </authorList>
    </citation>
    <scope>NUCLEOTIDE SEQUENCE</scope>
</reference>
<feature type="compositionally biased region" description="Basic and acidic residues" evidence="2">
    <location>
        <begin position="1705"/>
        <end position="1717"/>
    </location>
</feature>
<evidence type="ECO:0000259" key="3">
    <source>
        <dbReference type="PROSITE" id="PS50245"/>
    </source>
</evidence>
<dbReference type="PROSITE" id="PS50096">
    <property type="entry name" value="IQ"/>
    <property type="match status" value="1"/>
</dbReference>
<feature type="compositionally biased region" description="Basic and acidic residues" evidence="2">
    <location>
        <begin position="829"/>
        <end position="846"/>
    </location>
</feature>
<organism evidence="4 5">
    <name type="scientific">Branchiostoma lanceolatum</name>
    <name type="common">Common lancelet</name>
    <name type="synonym">Amphioxus lanceolatum</name>
    <dbReference type="NCBI Taxonomy" id="7740"/>
    <lineage>
        <taxon>Eukaryota</taxon>
        <taxon>Metazoa</taxon>
        <taxon>Chordata</taxon>
        <taxon>Cephalochordata</taxon>
        <taxon>Leptocardii</taxon>
        <taxon>Amphioxiformes</taxon>
        <taxon>Branchiostomatidae</taxon>
        <taxon>Branchiostoma</taxon>
    </lineage>
</organism>
<feature type="region of interest" description="Disordered" evidence="2">
    <location>
        <begin position="1629"/>
        <end position="1893"/>
    </location>
</feature>
<feature type="compositionally biased region" description="Basic and acidic residues" evidence="2">
    <location>
        <begin position="691"/>
        <end position="706"/>
    </location>
</feature>
<feature type="compositionally biased region" description="Polar residues" evidence="2">
    <location>
        <begin position="1168"/>
        <end position="1178"/>
    </location>
</feature>
<feature type="compositionally biased region" description="Basic residues" evidence="2">
    <location>
        <begin position="541"/>
        <end position="553"/>
    </location>
</feature>
<feature type="compositionally biased region" description="Low complexity" evidence="2">
    <location>
        <begin position="2648"/>
        <end position="2661"/>
    </location>
</feature>
<keyword evidence="5" id="KW-1185">Reference proteome</keyword>
<feature type="region of interest" description="Disordered" evidence="2">
    <location>
        <begin position="1037"/>
        <end position="1098"/>
    </location>
</feature>
<feature type="compositionally biased region" description="Basic and acidic residues" evidence="2">
    <location>
        <begin position="2990"/>
        <end position="3002"/>
    </location>
</feature>
<dbReference type="SMART" id="SM01052">
    <property type="entry name" value="CAP_GLY"/>
    <property type="match status" value="1"/>
</dbReference>
<dbReference type="InterPro" id="IPR025486">
    <property type="entry name" value="DUF4378"/>
</dbReference>
<feature type="compositionally biased region" description="Basic and acidic residues" evidence="2">
    <location>
        <begin position="189"/>
        <end position="204"/>
    </location>
</feature>
<dbReference type="GO" id="GO:0034453">
    <property type="term" value="P:microtubule anchoring"/>
    <property type="evidence" value="ECO:0007669"/>
    <property type="project" value="InterPro"/>
</dbReference>
<feature type="domain" description="CAP-Gly" evidence="3">
    <location>
        <begin position="2745"/>
        <end position="2787"/>
    </location>
</feature>
<dbReference type="PROSITE" id="PS50245">
    <property type="entry name" value="CAP_GLY_2"/>
    <property type="match status" value="1"/>
</dbReference>
<dbReference type="PANTHER" id="PTHR13958:SF3">
    <property type="entry name" value="CAP-GLY DOMAIN-CONTAINING PROTEIN-RELATED"/>
    <property type="match status" value="1"/>
</dbReference>
<keyword evidence="1" id="KW-0175">Coiled coil</keyword>
<feature type="compositionally biased region" description="Polar residues" evidence="2">
    <location>
        <begin position="2309"/>
        <end position="2320"/>
    </location>
</feature>
<feature type="compositionally biased region" description="Basic and acidic residues" evidence="2">
    <location>
        <begin position="1244"/>
        <end position="1257"/>
    </location>
</feature>
<feature type="compositionally biased region" description="Low complexity" evidence="2">
    <location>
        <begin position="714"/>
        <end position="733"/>
    </location>
</feature>
<feature type="compositionally biased region" description="Low complexity" evidence="2">
    <location>
        <begin position="1150"/>
        <end position="1165"/>
    </location>
</feature>
<feature type="compositionally biased region" description="Basic and acidic residues" evidence="2">
    <location>
        <begin position="86"/>
        <end position="98"/>
    </location>
</feature>